<accession>A0A2T0SIQ6</accession>
<evidence type="ECO:0000256" key="2">
    <source>
        <dbReference type="SAM" id="SignalP"/>
    </source>
</evidence>
<dbReference type="Gene3D" id="3.20.20.370">
    <property type="entry name" value="Glycoside hydrolase/deacetylase"/>
    <property type="match status" value="1"/>
</dbReference>
<organism evidence="4 5">
    <name type="scientific">Pseudosporangium ferrugineum</name>
    <dbReference type="NCBI Taxonomy" id="439699"/>
    <lineage>
        <taxon>Bacteria</taxon>
        <taxon>Bacillati</taxon>
        <taxon>Actinomycetota</taxon>
        <taxon>Actinomycetes</taxon>
        <taxon>Micromonosporales</taxon>
        <taxon>Micromonosporaceae</taxon>
        <taxon>Pseudosporangium</taxon>
    </lineage>
</organism>
<comment type="caution">
    <text evidence="4">The sequence shown here is derived from an EMBL/GenBank/DDBJ whole genome shotgun (WGS) entry which is preliminary data.</text>
</comment>
<feature type="domain" description="NodB homology" evidence="3">
    <location>
        <begin position="102"/>
        <end position="277"/>
    </location>
</feature>
<feature type="signal peptide" evidence="2">
    <location>
        <begin position="1"/>
        <end position="25"/>
    </location>
</feature>
<dbReference type="Pfam" id="PF01522">
    <property type="entry name" value="Polysacc_deac_1"/>
    <property type="match status" value="1"/>
</dbReference>
<name>A0A2T0SIQ6_9ACTN</name>
<gene>
    <name evidence="4" type="ORF">CLV70_101454</name>
</gene>
<dbReference type="Proteomes" id="UP000239209">
    <property type="component" value="Unassembled WGS sequence"/>
</dbReference>
<feature type="chain" id="PRO_5039003450" evidence="2">
    <location>
        <begin position="26"/>
        <end position="277"/>
    </location>
</feature>
<keyword evidence="5" id="KW-1185">Reference proteome</keyword>
<sequence>MSILRTLTAVTAALVLAGCSAGDGAGDEAGRGEAGRAGGAPSHSAAPGPSAGAPSGTRPDRQHDGWRDSDIPVFGPAPAAEKIALPPGGSVPYLLRIPTTQKVAFLTIDDGFLKHPEAPKLIAAARVPVTLFLTTNAIKDNPDYFRPMIAAGAVVESHTITHNNLRGKSYAFQKREICGSADRLAKWYDRRPVLFRPPFGNKDATTLRAAHDCGMKAAFMWKETVHKGKVRYQEGKRVKPGDIILMHFREAFVKDFLSALRAIHKAGLTPALLEDYI</sequence>
<dbReference type="InterPro" id="IPR011330">
    <property type="entry name" value="Glyco_hydro/deAcase_b/a-brl"/>
</dbReference>
<keyword evidence="2" id="KW-0732">Signal</keyword>
<feature type="compositionally biased region" description="Low complexity" evidence="1">
    <location>
        <begin position="39"/>
        <end position="56"/>
    </location>
</feature>
<reference evidence="4 5" key="1">
    <citation type="submission" date="2018-03" db="EMBL/GenBank/DDBJ databases">
        <title>Genomic Encyclopedia of Archaeal and Bacterial Type Strains, Phase II (KMG-II): from individual species to whole genera.</title>
        <authorList>
            <person name="Goeker M."/>
        </authorList>
    </citation>
    <scope>NUCLEOTIDE SEQUENCE [LARGE SCALE GENOMIC DNA]</scope>
    <source>
        <strain evidence="4 5">DSM 45348</strain>
    </source>
</reference>
<dbReference type="SUPFAM" id="SSF88713">
    <property type="entry name" value="Glycoside hydrolase/deacetylase"/>
    <property type="match status" value="1"/>
</dbReference>
<dbReference type="PROSITE" id="PS51257">
    <property type="entry name" value="PROKAR_LIPOPROTEIN"/>
    <property type="match status" value="1"/>
</dbReference>
<evidence type="ECO:0000259" key="3">
    <source>
        <dbReference type="PROSITE" id="PS51677"/>
    </source>
</evidence>
<dbReference type="OrthoDB" id="3373088at2"/>
<dbReference type="PROSITE" id="PS51677">
    <property type="entry name" value="NODB"/>
    <property type="match status" value="1"/>
</dbReference>
<dbReference type="RefSeq" id="WP_106124607.1">
    <property type="nucleotide sequence ID" value="NZ_PVZG01000001.1"/>
</dbReference>
<protein>
    <submittedName>
        <fullName evidence="4">Polysaccharide deacetylase</fullName>
    </submittedName>
</protein>
<dbReference type="PANTHER" id="PTHR10587:SF134">
    <property type="entry name" value="SECRETED PROTEIN"/>
    <property type="match status" value="1"/>
</dbReference>
<dbReference type="InterPro" id="IPR002509">
    <property type="entry name" value="NODB_dom"/>
</dbReference>
<feature type="compositionally biased region" description="Basic and acidic residues" evidence="1">
    <location>
        <begin position="58"/>
        <end position="70"/>
    </location>
</feature>
<proteinExistence type="predicted"/>
<dbReference type="EMBL" id="PVZG01000001">
    <property type="protein sequence ID" value="PRY33292.1"/>
    <property type="molecule type" value="Genomic_DNA"/>
</dbReference>
<dbReference type="InterPro" id="IPR050248">
    <property type="entry name" value="Polysacc_deacetylase_ArnD"/>
</dbReference>
<evidence type="ECO:0000313" key="4">
    <source>
        <dbReference type="EMBL" id="PRY33292.1"/>
    </source>
</evidence>
<feature type="region of interest" description="Disordered" evidence="1">
    <location>
        <begin position="27"/>
        <end position="72"/>
    </location>
</feature>
<evidence type="ECO:0000256" key="1">
    <source>
        <dbReference type="SAM" id="MobiDB-lite"/>
    </source>
</evidence>
<dbReference type="PANTHER" id="PTHR10587">
    <property type="entry name" value="GLYCOSYL TRANSFERASE-RELATED"/>
    <property type="match status" value="1"/>
</dbReference>
<dbReference type="CDD" id="cd10917">
    <property type="entry name" value="CE4_NodB_like_6s_7s"/>
    <property type="match status" value="1"/>
</dbReference>
<dbReference type="AlphaFoldDB" id="A0A2T0SIQ6"/>
<dbReference type="GO" id="GO:0005975">
    <property type="term" value="P:carbohydrate metabolic process"/>
    <property type="evidence" value="ECO:0007669"/>
    <property type="project" value="InterPro"/>
</dbReference>
<dbReference type="GO" id="GO:0016810">
    <property type="term" value="F:hydrolase activity, acting on carbon-nitrogen (but not peptide) bonds"/>
    <property type="evidence" value="ECO:0007669"/>
    <property type="project" value="InterPro"/>
</dbReference>
<evidence type="ECO:0000313" key="5">
    <source>
        <dbReference type="Proteomes" id="UP000239209"/>
    </source>
</evidence>